<dbReference type="InterPro" id="IPR053151">
    <property type="entry name" value="RNase_H-like"/>
</dbReference>
<dbReference type="Pfam" id="PF13456">
    <property type="entry name" value="RVT_3"/>
    <property type="match status" value="1"/>
</dbReference>
<dbReference type="PANTHER" id="PTHR47723:SF24">
    <property type="entry name" value="RNASE H TYPE-1 DOMAIN-CONTAINING PROTEIN"/>
    <property type="match status" value="1"/>
</dbReference>
<evidence type="ECO:0000313" key="3">
    <source>
        <dbReference type="Proteomes" id="UP000604825"/>
    </source>
</evidence>
<protein>
    <recommendedName>
        <fullName evidence="1">RNase H type-1 domain-containing protein</fullName>
    </recommendedName>
</protein>
<dbReference type="CDD" id="cd06222">
    <property type="entry name" value="RNase_H_like"/>
    <property type="match status" value="1"/>
</dbReference>
<keyword evidence="3" id="KW-1185">Reference proteome</keyword>
<dbReference type="InterPro" id="IPR012337">
    <property type="entry name" value="RNaseH-like_sf"/>
</dbReference>
<proteinExistence type="predicted"/>
<dbReference type="SUPFAM" id="SSF53098">
    <property type="entry name" value="Ribonuclease H-like"/>
    <property type="match status" value="1"/>
</dbReference>
<comment type="caution">
    <text evidence="2">The sequence shown here is derived from an EMBL/GenBank/DDBJ whole genome shotgun (WGS) entry which is preliminary data.</text>
</comment>
<evidence type="ECO:0000313" key="2">
    <source>
        <dbReference type="EMBL" id="CAD6339342.1"/>
    </source>
</evidence>
<dbReference type="PANTHER" id="PTHR47723">
    <property type="entry name" value="OS05G0353850 PROTEIN"/>
    <property type="match status" value="1"/>
</dbReference>
<dbReference type="GO" id="GO:0004523">
    <property type="term" value="F:RNA-DNA hybrid ribonuclease activity"/>
    <property type="evidence" value="ECO:0007669"/>
    <property type="project" value="InterPro"/>
</dbReference>
<dbReference type="InterPro" id="IPR044730">
    <property type="entry name" value="RNase_H-like_dom_plant"/>
</dbReference>
<dbReference type="Proteomes" id="UP000604825">
    <property type="component" value="Unassembled WGS sequence"/>
</dbReference>
<organism evidence="2 3">
    <name type="scientific">Miscanthus lutarioriparius</name>
    <dbReference type="NCBI Taxonomy" id="422564"/>
    <lineage>
        <taxon>Eukaryota</taxon>
        <taxon>Viridiplantae</taxon>
        <taxon>Streptophyta</taxon>
        <taxon>Embryophyta</taxon>
        <taxon>Tracheophyta</taxon>
        <taxon>Spermatophyta</taxon>
        <taxon>Magnoliopsida</taxon>
        <taxon>Liliopsida</taxon>
        <taxon>Poales</taxon>
        <taxon>Poaceae</taxon>
        <taxon>PACMAD clade</taxon>
        <taxon>Panicoideae</taxon>
        <taxon>Andropogonodae</taxon>
        <taxon>Andropogoneae</taxon>
        <taxon>Saccharinae</taxon>
        <taxon>Miscanthus</taxon>
    </lineage>
</organism>
<feature type="domain" description="RNase H type-1" evidence="1">
    <location>
        <begin position="15"/>
        <end position="105"/>
    </location>
</feature>
<dbReference type="InterPro" id="IPR036397">
    <property type="entry name" value="RNaseH_sf"/>
</dbReference>
<gene>
    <name evidence="2" type="ORF">NCGR_LOCUS63440</name>
</gene>
<dbReference type="EMBL" id="CAJGYO010000019">
    <property type="protein sequence ID" value="CAD6339342.1"/>
    <property type="molecule type" value="Genomic_DNA"/>
</dbReference>
<dbReference type="AlphaFoldDB" id="A0A811SD08"/>
<dbReference type="GO" id="GO:0003676">
    <property type="term" value="F:nucleic acid binding"/>
    <property type="evidence" value="ECO:0007669"/>
    <property type="project" value="InterPro"/>
</dbReference>
<name>A0A811SD08_9POAL</name>
<sequence>MLRNSERGFEGGRALWYPRGLDALMMEALACRDGIQLARSKGVSKLLVETDCEMLAKLWEKRTFMRSHIALILSEMLELSTSFTDFSLMYAPRSCNRVAYLLCKQVTGDDRLGEWQIAPTCIDRLLAEDCNPDIQ</sequence>
<accession>A0A811SD08</accession>
<dbReference type="Gene3D" id="3.30.420.10">
    <property type="entry name" value="Ribonuclease H-like superfamily/Ribonuclease H"/>
    <property type="match status" value="1"/>
</dbReference>
<dbReference type="OrthoDB" id="691445at2759"/>
<evidence type="ECO:0000259" key="1">
    <source>
        <dbReference type="Pfam" id="PF13456"/>
    </source>
</evidence>
<dbReference type="InterPro" id="IPR002156">
    <property type="entry name" value="RNaseH_domain"/>
</dbReference>
<reference evidence="2" key="1">
    <citation type="submission" date="2020-10" db="EMBL/GenBank/DDBJ databases">
        <authorList>
            <person name="Han B."/>
            <person name="Lu T."/>
            <person name="Zhao Q."/>
            <person name="Huang X."/>
            <person name="Zhao Y."/>
        </authorList>
    </citation>
    <scope>NUCLEOTIDE SEQUENCE</scope>
</reference>